<comment type="caution">
    <text evidence="5">The sequence shown here is derived from an EMBL/GenBank/DDBJ whole genome shotgun (WGS) entry which is preliminary data.</text>
</comment>
<evidence type="ECO:0000256" key="1">
    <source>
        <dbReference type="ARBA" id="ARBA00022729"/>
    </source>
</evidence>
<dbReference type="Proteomes" id="UP000295260">
    <property type="component" value="Unassembled WGS sequence"/>
</dbReference>
<sequence>MKKIILGFLILACNLIQSQSIISVTPDNGNKGQNLQVTITSQDVDFVTSTPIINVSFIDQFSNILSAEWAEIISENELLVNLSIPGYATPGLYDVNVFDDSGNLNYTLSDGFTVNNSYTYSLQGNIRYDSNNNGCDASDVIVPNQQITFTNGSTTGNLIANQTGFYNYYDVQAGNYTFTPVIENPSYFTITPNNANVVLSANNNLIVQDFCISPNGIHNDLEISIIALNDARPGFNSDYKIIYKNKGNSVQSGSINLNFNDSLMDLISSTPIANAQVTNSITWNFTNLLPFQSGIITFKMNVNTPSENPPVNNGDNLVFTANCDGNNNDETPLNNTSTLNQIVVGSYDPNDKTCTQGEELLLSEVGKFLTYVIRFENTGTANAEFVVIRDNIDTSKFDINTLTVLSASHSFTTKILNNNQVEFIFENINLPFDDANNDGYVAFKIKTKSNLTLGTNISNTAAIYFDYNLPIITNTYTTRIVNQLNTADFDLNNLFSLSPVPVKSELNIETKELLEIKEINIYNMLGQLLFSEKNPSKSIDVSILKSGSYIITISSNKGTLNTKFIKE</sequence>
<name>A0A4R6QC43_9FLAO</name>
<dbReference type="EMBL" id="SNXR01000012">
    <property type="protein sequence ID" value="TDP60324.1"/>
    <property type="molecule type" value="Genomic_DNA"/>
</dbReference>
<dbReference type="AlphaFoldDB" id="A0A4R6QC43"/>
<evidence type="ECO:0000259" key="4">
    <source>
        <dbReference type="Pfam" id="PF24595"/>
    </source>
</evidence>
<dbReference type="InterPro" id="IPR055353">
    <property type="entry name" value="DUF7619"/>
</dbReference>
<feature type="signal peptide" evidence="2">
    <location>
        <begin position="1"/>
        <end position="18"/>
    </location>
</feature>
<accession>A0A4R6QC43</accession>
<dbReference type="InterPro" id="IPR026444">
    <property type="entry name" value="Secre_tail"/>
</dbReference>
<dbReference type="Pfam" id="PF18962">
    <property type="entry name" value="Por_Secre_tail"/>
    <property type="match status" value="1"/>
</dbReference>
<feature type="chain" id="PRO_5020512216" evidence="2">
    <location>
        <begin position="19"/>
        <end position="567"/>
    </location>
</feature>
<reference evidence="5 6" key="1">
    <citation type="submission" date="2019-03" db="EMBL/GenBank/DDBJ databases">
        <title>Genomic Encyclopedia of Archaeal and Bacterial Type Strains, Phase II (KMG-II): from individual species to whole genera.</title>
        <authorList>
            <person name="Goeker M."/>
        </authorList>
    </citation>
    <scope>NUCLEOTIDE SEQUENCE [LARGE SCALE GENOMIC DNA]</scope>
    <source>
        <strain evidence="5 6">DSM 25687</strain>
    </source>
</reference>
<dbReference type="NCBIfam" id="TIGR04183">
    <property type="entry name" value="Por_Secre_tail"/>
    <property type="match status" value="1"/>
</dbReference>
<evidence type="ECO:0000256" key="2">
    <source>
        <dbReference type="SAM" id="SignalP"/>
    </source>
</evidence>
<evidence type="ECO:0000313" key="6">
    <source>
        <dbReference type="Proteomes" id="UP000295260"/>
    </source>
</evidence>
<keyword evidence="1 2" id="KW-0732">Signal</keyword>
<gene>
    <name evidence="5" type="ORF">BC748_1310</name>
</gene>
<dbReference type="Pfam" id="PF24595">
    <property type="entry name" value="DUF7619"/>
    <property type="match status" value="1"/>
</dbReference>
<evidence type="ECO:0000313" key="5">
    <source>
        <dbReference type="EMBL" id="TDP60324.1"/>
    </source>
</evidence>
<feature type="domain" description="Secretion system C-terminal sorting" evidence="3">
    <location>
        <begin position="499"/>
        <end position="565"/>
    </location>
</feature>
<dbReference type="OrthoDB" id="1110367at2"/>
<dbReference type="RefSeq" id="WP_133532602.1">
    <property type="nucleotide sequence ID" value="NZ_SNXR01000012.1"/>
</dbReference>
<proteinExistence type="predicted"/>
<feature type="domain" description="DUF7619" evidence="4">
    <location>
        <begin position="348"/>
        <end position="478"/>
    </location>
</feature>
<organism evidence="5 6">
    <name type="scientific">Flavobacterium dankookense</name>
    <dbReference type="NCBI Taxonomy" id="706186"/>
    <lineage>
        <taxon>Bacteria</taxon>
        <taxon>Pseudomonadati</taxon>
        <taxon>Bacteroidota</taxon>
        <taxon>Flavobacteriia</taxon>
        <taxon>Flavobacteriales</taxon>
        <taxon>Flavobacteriaceae</taxon>
        <taxon>Flavobacterium</taxon>
    </lineage>
</organism>
<protein>
    <submittedName>
        <fullName evidence="5">Putative secreted protein (Por secretion system target)</fullName>
    </submittedName>
</protein>
<keyword evidence="6" id="KW-1185">Reference proteome</keyword>
<evidence type="ECO:0000259" key="3">
    <source>
        <dbReference type="Pfam" id="PF18962"/>
    </source>
</evidence>